<comment type="similarity">
    <text evidence="2">Belongs to the UPF0382 family.</text>
</comment>
<dbReference type="Proteomes" id="UP001595444">
    <property type="component" value="Unassembled WGS sequence"/>
</dbReference>
<evidence type="ECO:0000256" key="7">
    <source>
        <dbReference type="SAM" id="SignalP"/>
    </source>
</evidence>
<dbReference type="EMBL" id="JBHRSL010000027">
    <property type="protein sequence ID" value="MFC3053602.1"/>
    <property type="molecule type" value="Genomic_DNA"/>
</dbReference>
<keyword evidence="9" id="KW-1185">Reference proteome</keyword>
<evidence type="ECO:0000256" key="2">
    <source>
        <dbReference type="ARBA" id="ARBA00009694"/>
    </source>
</evidence>
<evidence type="ECO:0000313" key="9">
    <source>
        <dbReference type="Proteomes" id="UP001595444"/>
    </source>
</evidence>
<feature type="transmembrane region" description="Helical" evidence="6">
    <location>
        <begin position="69"/>
        <end position="87"/>
    </location>
</feature>
<dbReference type="RefSeq" id="WP_194215448.1">
    <property type="nucleotide sequence ID" value="NZ_CP061205.1"/>
</dbReference>
<feature type="signal peptide" evidence="7">
    <location>
        <begin position="1"/>
        <end position="21"/>
    </location>
</feature>
<sequence>MKAPSIIAVAGVSGFLATVLAASGSHSFNLTGAEAGFFQQANEFHFYHTFALVATAVLAKWGKERTATTAALMFIAGILCFSGSLYIRAIMGPGSLGSFHWVTPVGGMLLMVGWLAMAIGSTRNT</sequence>
<evidence type="ECO:0000256" key="5">
    <source>
        <dbReference type="ARBA" id="ARBA00023136"/>
    </source>
</evidence>
<gene>
    <name evidence="8" type="ORF">ACFOKA_17005</name>
</gene>
<dbReference type="PANTHER" id="PTHR43461">
    <property type="entry name" value="TRANSMEMBRANE PROTEIN 256"/>
    <property type="match status" value="1"/>
</dbReference>
<feature type="chain" id="PRO_5047420359" evidence="7">
    <location>
        <begin position="22"/>
        <end position="125"/>
    </location>
</feature>
<keyword evidence="4 6" id="KW-1133">Transmembrane helix</keyword>
<keyword evidence="7" id="KW-0732">Signal</keyword>
<evidence type="ECO:0000256" key="6">
    <source>
        <dbReference type="SAM" id="Phobius"/>
    </source>
</evidence>
<name>A0ABV7D9B1_9PROT</name>
<evidence type="ECO:0000313" key="8">
    <source>
        <dbReference type="EMBL" id="MFC3053602.1"/>
    </source>
</evidence>
<reference evidence="9" key="1">
    <citation type="journal article" date="2019" name="Int. J. Syst. Evol. Microbiol.">
        <title>The Global Catalogue of Microorganisms (GCM) 10K type strain sequencing project: providing services to taxonomists for standard genome sequencing and annotation.</title>
        <authorList>
            <consortium name="The Broad Institute Genomics Platform"/>
            <consortium name="The Broad Institute Genome Sequencing Center for Infectious Disease"/>
            <person name="Wu L."/>
            <person name="Ma J."/>
        </authorList>
    </citation>
    <scope>NUCLEOTIDE SEQUENCE [LARGE SCALE GENOMIC DNA]</scope>
    <source>
        <strain evidence="9">KCTC 62164</strain>
    </source>
</reference>
<evidence type="ECO:0000256" key="4">
    <source>
        <dbReference type="ARBA" id="ARBA00022989"/>
    </source>
</evidence>
<evidence type="ECO:0000256" key="1">
    <source>
        <dbReference type="ARBA" id="ARBA00004141"/>
    </source>
</evidence>
<accession>A0ABV7D9B1</accession>
<organism evidence="8 9">
    <name type="scientific">Kordiimonas pumila</name>
    <dbReference type="NCBI Taxonomy" id="2161677"/>
    <lineage>
        <taxon>Bacteria</taxon>
        <taxon>Pseudomonadati</taxon>
        <taxon>Pseudomonadota</taxon>
        <taxon>Alphaproteobacteria</taxon>
        <taxon>Kordiimonadales</taxon>
        <taxon>Kordiimonadaceae</taxon>
        <taxon>Kordiimonas</taxon>
    </lineage>
</organism>
<protein>
    <submittedName>
        <fullName evidence="8">DUF423 domain-containing protein</fullName>
    </submittedName>
</protein>
<dbReference type="InterPro" id="IPR006696">
    <property type="entry name" value="DUF423"/>
</dbReference>
<comment type="caution">
    <text evidence="8">The sequence shown here is derived from an EMBL/GenBank/DDBJ whole genome shotgun (WGS) entry which is preliminary data.</text>
</comment>
<proteinExistence type="inferred from homology"/>
<feature type="transmembrane region" description="Helical" evidence="6">
    <location>
        <begin position="45"/>
        <end position="62"/>
    </location>
</feature>
<comment type="subcellular location">
    <subcellularLocation>
        <location evidence="1">Membrane</location>
        <topology evidence="1">Multi-pass membrane protein</topology>
    </subcellularLocation>
</comment>
<dbReference type="Pfam" id="PF04241">
    <property type="entry name" value="DUF423"/>
    <property type="match status" value="1"/>
</dbReference>
<dbReference type="PANTHER" id="PTHR43461:SF1">
    <property type="entry name" value="TRANSMEMBRANE PROTEIN 256"/>
    <property type="match status" value="1"/>
</dbReference>
<keyword evidence="5 6" id="KW-0472">Membrane</keyword>
<keyword evidence="3 6" id="KW-0812">Transmembrane</keyword>
<evidence type="ECO:0000256" key="3">
    <source>
        <dbReference type="ARBA" id="ARBA00022692"/>
    </source>
</evidence>
<feature type="transmembrane region" description="Helical" evidence="6">
    <location>
        <begin position="99"/>
        <end position="119"/>
    </location>
</feature>